<keyword evidence="3" id="KW-1185">Reference proteome</keyword>
<evidence type="ECO:0000256" key="1">
    <source>
        <dbReference type="SAM" id="Coils"/>
    </source>
</evidence>
<dbReference type="RefSeq" id="WP_213483284.1">
    <property type="nucleotide sequence ID" value="NZ_CAJRAY010000008.1"/>
</dbReference>
<name>A0ABM8V054_THEXY</name>
<dbReference type="Gene3D" id="1.20.5.490">
    <property type="entry name" value="Single helix bin"/>
    <property type="match status" value="1"/>
</dbReference>
<gene>
    <name evidence="2" type="primary">txxe 30</name>
    <name evidence="2" type="ORF">TXXE_02230</name>
</gene>
<keyword evidence="2" id="KW-0808">Transferase</keyword>
<feature type="coiled-coil region" evidence="1">
    <location>
        <begin position="5"/>
        <end position="46"/>
    </location>
</feature>
<keyword evidence="2" id="KW-0489">Methyltransferase</keyword>
<dbReference type="GO" id="GO:0032259">
    <property type="term" value="P:methylation"/>
    <property type="evidence" value="ECO:0007669"/>
    <property type="project" value="UniProtKB-KW"/>
</dbReference>
<accession>A0ABM8V054</accession>
<evidence type="ECO:0000313" key="3">
    <source>
        <dbReference type="Proteomes" id="UP000681526"/>
    </source>
</evidence>
<comment type="caution">
    <text evidence="2">The sequence shown here is derived from an EMBL/GenBank/DDBJ whole genome shotgun (WGS) entry which is preliminary data.</text>
</comment>
<organism evidence="2 3">
    <name type="scientific">Thermobacillus xylanilyticus</name>
    <dbReference type="NCBI Taxonomy" id="76633"/>
    <lineage>
        <taxon>Bacteria</taxon>
        <taxon>Bacillati</taxon>
        <taxon>Bacillota</taxon>
        <taxon>Bacilli</taxon>
        <taxon>Bacillales</taxon>
        <taxon>Paenibacillaceae</taxon>
        <taxon>Thermobacillus</taxon>
    </lineage>
</organism>
<sequence length="56" mass="6472">MRGMIQSQNARIQALEEQLKQKDGRIEGLIRQLRDLQRQLAEARKKRSEPGKGGRT</sequence>
<dbReference type="GO" id="GO:0008168">
    <property type="term" value="F:methyltransferase activity"/>
    <property type="evidence" value="ECO:0007669"/>
    <property type="project" value="UniProtKB-KW"/>
</dbReference>
<reference evidence="2 3" key="1">
    <citation type="submission" date="2021-04" db="EMBL/GenBank/DDBJ databases">
        <authorList>
            <person name="Rakotoarivonina H."/>
        </authorList>
    </citation>
    <scope>NUCLEOTIDE SEQUENCE [LARGE SCALE GENOMIC DNA]</scope>
    <source>
        <strain evidence="2 3">XE</strain>
    </source>
</reference>
<dbReference type="EMBL" id="CAJRAY010000008">
    <property type="protein sequence ID" value="CAG5078369.1"/>
    <property type="molecule type" value="Genomic_DNA"/>
</dbReference>
<dbReference type="Proteomes" id="UP000681526">
    <property type="component" value="Unassembled WGS sequence"/>
</dbReference>
<evidence type="ECO:0000313" key="2">
    <source>
        <dbReference type="EMBL" id="CAG5078369.1"/>
    </source>
</evidence>
<keyword evidence="1" id="KW-0175">Coiled coil</keyword>
<protein>
    <submittedName>
        <fullName evidence="2">Methyltransferase family protein</fullName>
    </submittedName>
</protein>
<proteinExistence type="predicted"/>